<gene>
    <name evidence="1" type="ORF">MLD38_023018</name>
</gene>
<keyword evidence="2" id="KW-1185">Reference proteome</keyword>
<protein>
    <submittedName>
        <fullName evidence="1">Uncharacterized protein</fullName>
    </submittedName>
</protein>
<organism evidence="1 2">
    <name type="scientific">Melastoma candidum</name>
    <dbReference type="NCBI Taxonomy" id="119954"/>
    <lineage>
        <taxon>Eukaryota</taxon>
        <taxon>Viridiplantae</taxon>
        <taxon>Streptophyta</taxon>
        <taxon>Embryophyta</taxon>
        <taxon>Tracheophyta</taxon>
        <taxon>Spermatophyta</taxon>
        <taxon>Magnoliopsida</taxon>
        <taxon>eudicotyledons</taxon>
        <taxon>Gunneridae</taxon>
        <taxon>Pentapetalae</taxon>
        <taxon>rosids</taxon>
        <taxon>malvids</taxon>
        <taxon>Myrtales</taxon>
        <taxon>Melastomataceae</taxon>
        <taxon>Melastomatoideae</taxon>
        <taxon>Melastomateae</taxon>
        <taxon>Melastoma</taxon>
    </lineage>
</organism>
<dbReference type="Proteomes" id="UP001057402">
    <property type="component" value="Chromosome 6"/>
</dbReference>
<evidence type="ECO:0000313" key="1">
    <source>
        <dbReference type="EMBL" id="KAI4367260.1"/>
    </source>
</evidence>
<dbReference type="EMBL" id="CM042885">
    <property type="protein sequence ID" value="KAI4367260.1"/>
    <property type="molecule type" value="Genomic_DNA"/>
</dbReference>
<accession>A0ACB9QLC8</accession>
<name>A0ACB9QLC8_9MYRT</name>
<evidence type="ECO:0000313" key="2">
    <source>
        <dbReference type="Proteomes" id="UP001057402"/>
    </source>
</evidence>
<comment type="caution">
    <text evidence="1">The sequence shown here is derived from an EMBL/GenBank/DDBJ whole genome shotgun (WGS) entry which is preliminary data.</text>
</comment>
<proteinExistence type="predicted"/>
<sequence>MFIHANFSIIHHEAIHRSPPKHFHSSPSPVRRNCRFRKGRKLGFGGSRNDEARGSSTFGSSGSQGSSDGSGQMALTTVGRYPRIVNAYRKDVEHGYRGGMVGEARGEKPVVPVCEGGGETTVMIRNIPNKYTRELLIEFLDNHCGVANRDEVDEQEEGFVSAYDFIYLPLDLRKKLNLGYAFVNFTDPRAAWRFYKAANAKKWQLFQSKKISEIASARLQGKDRLVDHFENTVFACESEEFLPLTFSPARDGTNSSSVVRSTVGRIISPGRCLNRFPNIAREALA</sequence>
<reference evidence="2" key="1">
    <citation type="journal article" date="2023" name="Front. Plant Sci.">
        <title>Chromosomal-level genome assembly of Melastoma candidum provides insights into trichome evolution.</title>
        <authorList>
            <person name="Zhong Y."/>
            <person name="Wu W."/>
            <person name="Sun C."/>
            <person name="Zou P."/>
            <person name="Liu Y."/>
            <person name="Dai S."/>
            <person name="Zhou R."/>
        </authorList>
    </citation>
    <scope>NUCLEOTIDE SEQUENCE [LARGE SCALE GENOMIC DNA]</scope>
</reference>